<keyword evidence="2" id="KW-0812">Transmembrane</keyword>
<gene>
    <name evidence="3" type="ORF">F7Q99_32820</name>
</gene>
<name>A0A6N7L4P0_9ACTN</name>
<dbReference type="Proteomes" id="UP000450000">
    <property type="component" value="Unassembled WGS sequence"/>
</dbReference>
<keyword evidence="4" id="KW-1185">Reference proteome</keyword>
<evidence type="ECO:0000313" key="3">
    <source>
        <dbReference type="EMBL" id="MQS16843.1"/>
    </source>
</evidence>
<evidence type="ECO:0000256" key="2">
    <source>
        <dbReference type="SAM" id="Phobius"/>
    </source>
</evidence>
<keyword evidence="2" id="KW-1133">Transmembrane helix</keyword>
<dbReference type="RefSeq" id="WP_153468452.1">
    <property type="nucleotide sequence ID" value="NZ_WBOF01000003.1"/>
</dbReference>
<sequence length="308" mass="31775">MSTPHPDAAPVPGADQTVRLGPGAGTGEETVRLDPRAAAEARTVRLDRAAAASVGGVDPEATVRLDSTEVESATFLDPRVWGGAPRSGEAITIVGTPAHGTPGFGPSSHDADAAPDADAAATVKLGATASLGATLVDVSPDEQPLGPGELRRFGPGVPPQAAAVWHGEAAPDVSEPRRPRRMWRWLVPVAVVLVVLALLFWRFHTPALAVNGVSVTTDPAGPGCGGTAVVTAAVETNGGAGTIRYRWLRSDGSTSDEIVQDVRSGVHRTDLVLRWSFEGQGSLQATTTLEILSPSTRTAAASFAYHCP</sequence>
<dbReference type="AlphaFoldDB" id="A0A6N7L4P0"/>
<accession>A0A6N7L4P0</accession>
<keyword evidence="2" id="KW-0472">Membrane</keyword>
<comment type="caution">
    <text evidence="3">The sequence shown here is derived from an EMBL/GenBank/DDBJ whole genome shotgun (WGS) entry which is preliminary data.</text>
</comment>
<dbReference type="OrthoDB" id="3328426at2"/>
<organism evidence="3 4">
    <name type="scientific">Streptomyces kaniharaensis</name>
    <dbReference type="NCBI Taxonomy" id="212423"/>
    <lineage>
        <taxon>Bacteria</taxon>
        <taxon>Bacillati</taxon>
        <taxon>Actinomycetota</taxon>
        <taxon>Actinomycetes</taxon>
        <taxon>Kitasatosporales</taxon>
        <taxon>Streptomycetaceae</taxon>
        <taxon>Streptomyces</taxon>
    </lineage>
</organism>
<reference evidence="3 4" key="1">
    <citation type="submission" date="2019-09" db="EMBL/GenBank/DDBJ databases">
        <title>Genome Sequences of Streptomyces kaniharaensis ATCC 21070.</title>
        <authorList>
            <person name="Zhu W."/>
            <person name="De Crecy-Lagard V."/>
            <person name="Richards N.G."/>
        </authorList>
    </citation>
    <scope>NUCLEOTIDE SEQUENCE [LARGE SCALE GENOMIC DNA]</scope>
    <source>
        <strain evidence="3 4">SF-557</strain>
    </source>
</reference>
<evidence type="ECO:0000313" key="4">
    <source>
        <dbReference type="Proteomes" id="UP000450000"/>
    </source>
</evidence>
<dbReference type="EMBL" id="WBOF01000003">
    <property type="protein sequence ID" value="MQS16843.1"/>
    <property type="molecule type" value="Genomic_DNA"/>
</dbReference>
<proteinExistence type="predicted"/>
<evidence type="ECO:0000256" key="1">
    <source>
        <dbReference type="SAM" id="MobiDB-lite"/>
    </source>
</evidence>
<feature type="transmembrane region" description="Helical" evidence="2">
    <location>
        <begin position="185"/>
        <end position="203"/>
    </location>
</feature>
<feature type="region of interest" description="Disordered" evidence="1">
    <location>
        <begin position="1"/>
        <end position="30"/>
    </location>
</feature>
<protein>
    <submittedName>
        <fullName evidence="3">Uncharacterized protein</fullName>
    </submittedName>
</protein>